<proteinExistence type="inferred from homology"/>
<dbReference type="InterPro" id="IPR002139">
    <property type="entry name" value="Ribo/fructo_kinase"/>
</dbReference>
<sequence>MQQKTQKHFVIGLGSATLDHLQVIDAFPAPNTKNSASKVDVQGGGSGMTALVTLSRLRVKTGAISCVGDDFIGKEIVRDLKSHGVDTRGVQIKKGGTSPLSSVIVSEHEHRTIISNYQLESAMKPATLPKSWFQKAHILHLDGHFTEAALAACRLAKEHGVLISLDASHYYPGIKKILPLVDILITSEHFPQNLGIRGSAEKAVCIMHDRFQPLVTMVTVGKRGVYYYDGKKVKRMPIFNVPVVDTTGAGDVFHGAFLYGFLQKWPLERSIRFAVAASSIKVGSLGPRRGIPTLEEVRRFLEKRKSVQSSER</sequence>
<comment type="caution">
    <text evidence="6">The sequence shown here is derived from an EMBL/GenBank/DDBJ whole genome shotgun (WGS) entry which is preliminary data.</text>
</comment>
<comment type="similarity">
    <text evidence="1 4">Belongs to the carbohydrate kinase PfkB family.</text>
</comment>
<dbReference type="EMBL" id="MEWR01000027">
    <property type="protein sequence ID" value="OGC81418.1"/>
    <property type="molecule type" value="Genomic_DNA"/>
</dbReference>
<dbReference type="Gene3D" id="3.40.1190.20">
    <property type="match status" value="1"/>
</dbReference>
<evidence type="ECO:0000313" key="6">
    <source>
        <dbReference type="EMBL" id="OGC81418.1"/>
    </source>
</evidence>
<gene>
    <name evidence="6" type="ORF">A2V81_04145</name>
</gene>
<dbReference type="PRINTS" id="PR00990">
    <property type="entry name" value="RIBOKINASE"/>
</dbReference>
<dbReference type="InterPro" id="IPR029056">
    <property type="entry name" value="Ribokinase-like"/>
</dbReference>
<dbReference type="AlphaFoldDB" id="A0A1F4XIH4"/>
<dbReference type="PANTHER" id="PTHR42774">
    <property type="entry name" value="PHOSPHOTRANSFERASE SYSTEM TRANSPORT PROTEIN"/>
    <property type="match status" value="1"/>
</dbReference>
<dbReference type="InterPro" id="IPR011611">
    <property type="entry name" value="PfkB_dom"/>
</dbReference>
<dbReference type="SUPFAM" id="SSF53613">
    <property type="entry name" value="Ribokinase-like"/>
    <property type="match status" value="1"/>
</dbReference>
<protein>
    <recommendedName>
        <fullName evidence="5">Carbohydrate kinase PfkB domain-containing protein</fullName>
    </recommendedName>
</protein>
<accession>A0A1F4XIH4</accession>
<evidence type="ECO:0000259" key="5">
    <source>
        <dbReference type="Pfam" id="PF00294"/>
    </source>
</evidence>
<evidence type="ECO:0000256" key="2">
    <source>
        <dbReference type="ARBA" id="ARBA00022679"/>
    </source>
</evidence>
<evidence type="ECO:0000256" key="4">
    <source>
        <dbReference type="RuleBase" id="RU003704"/>
    </source>
</evidence>
<evidence type="ECO:0000256" key="3">
    <source>
        <dbReference type="ARBA" id="ARBA00022777"/>
    </source>
</evidence>
<dbReference type="GO" id="GO:0016301">
    <property type="term" value="F:kinase activity"/>
    <property type="evidence" value="ECO:0007669"/>
    <property type="project" value="UniProtKB-KW"/>
</dbReference>
<name>A0A1F4XIH4_9BACT</name>
<organism evidence="6 7">
    <name type="scientific">Candidatus Abawacabacteria bacterium RBG_16_42_10</name>
    <dbReference type="NCBI Taxonomy" id="1817814"/>
    <lineage>
        <taxon>Bacteria</taxon>
        <taxon>Candidatus Abawacaibacteriota</taxon>
    </lineage>
</organism>
<dbReference type="STRING" id="1817814.A2V81_04145"/>
<dbReference type="Pfam" id="PF00294">
    <property type="entry name" value="PfkB"/>
    <property type="match status" value="1"/>
</dbReference>
<evidence type="ECO:0000313" key="7">
    <source>
        <dbReference type="Proteomes" id="UP000177614"/>
    </source>
</evidence>
<dbReference type="InterPro" id="IPR052562">
    <property type="entry name" value="Ketohexokinase-related"/>
</dbReference>
<reference evidence="6 7" key="1">
    <citation type="journal article" date="2016" name="Nat. Commun.">
        <title>Thousands of microbial genomes shed light on interconnected biogeochemical processes in an aquifer system.</title>
        <authorList>
            <person name="Anantharaman K."/>
            <person name="Brown C.T."/>
            <person name="Hug L.A."/>
            <person name="Sharon I."/>
            <person name="Castelle C.J."/>
            <person name="Probst A.J."/>
            <person name="Thomas B.C."/>
            <person name="Singh A."/>
            <person name="Wilkins M.J."/>
            <person name="Karaoz U."/>
            <person name="Brodie E.L."/>
            <person name="Williams K.H."/>
            <person name="Hubbard S.S."/>
            <person name="Banfield J.F."/>
        </authorList>
    </citation>
    <scope>NUCLEOTIDE SEQUENCE [LARGE SCALE GENOMIC DNA]</scope>
</reference>
<keyword evidence="3 4" id="KW-0418">Kinase</keyword>
<evidence type="ECO:0000256" key="1">
    <source>
        <dbReference type="ARBA" id="ARBA00010688"/>
    </source>
</evidence>
<keyword evidence="2 4" id="KW-0808">Transferase</keyword>
<feature type="domain" description="Carbohydrate kinase PfkB" evidence="5">
    <location>
        <begin position="13"/>
        <end position="293"/>
    </location>
</feature>
<dbReference type="Proteomes" id="UP000177614">
    <property type="component" value="Unassembled WGS sequence"/>
</dbReference>
<dbReference type="PROSITE" id="PS00584">
    <property type="entry name" value="PFKB_KINASES_2"/>
    <property type="match status" value="1"/>
</dbReference>
<dbReference type="InterPro" id="IPR002173">
    <property type="entry name" value="Carboh/pur_kinase_PfkB_CS"/>
</dbReference>
<dbReference type="PANTHER" id="PTHR42774:SF3">
    <property type="entry name" value="KETOHEXOKINASE"/>
    <property type="match status" value="1"/>
</dbReference>